<keyword evidence="6" id="KW-1185">Reference proteome</keyword>
<dbReference type="PROSITE" id="PS51318">
    <property type="entry name" value="TAT"/>
    <property type="match status" value="1"/>
</dbReference>
<proteinExistence type="inferred from homology"/>
<dbReference type="Proteomes" id="UP001589627">
    <property type="component" value="Unassembled WGS sequence"/>
</dbReference>
<comment type="caution">
    <text evidence="5">The sequence shown here is derived from an EMBL/GenBank/DDBJ whole genome shotgun (WGS) entry which is preliminary data.</text>
</comment>
<organism evidence="5 6">
    <name type="scientific">Actinoallomurus acaciae</name>
    <dbReference type="NCBI Taxonomy" id="502577"/>
    <lineage>
        <taxon>Bacteria</taxon>
        <taxon>Bacillati</taxon>
        <taxon>Actinomycetota</taxon>
        <taxon>Actinomycetes</taxon>
        <taxon>Streptosporangiales</taxon>
        <taxon>Thermomonosporaceae</taxon>
        <taxon>Actinoallomurus</taxon>
    </lineage>
</organism>
<accession>A0ABV5YFB2</accession>
<evidence type="ECO:0000256" key="3">
    <source>
        <dbReference type="ARBA" id="ARBA00022729"/>
    </source>
</evidence>
<evidence type="ECO:0000256" key="2">
    <source>
        <dbReference type="ARBA" id="ARBA00010742"/>
    </source>
</evidence>
<keyword evidence="3" id="KW-0732">Signal</keyword>
<sequence length="343" mass="35774">MNHWQARTGSVSRRGFLGTTAGVFAAGATGLLTAGCSGGGDGDSVKIINTSATGAIAINHLMDELGYFTAFGVNAKVTNVSSGNQVLAGVASGSADITVLSGLIGVFPAIDKGMRLKVLGGTQVVSTSALFSGNPQVKSVRDLRGKTLGVGAVGAELYDVFEALLAKYGMSTKDATFRNVGSSADSLKAALAKQIDCGYGQVGNKALAETKGVRMITTVNDELPLWINQGAVASAKAVSGKRKALVKVLASYAKLFQYLTTAESKSKYVAAYVAAGGSQDEGDLEWQFINKTTAYSPTLDLPTEKLNFIQQQNVRSGTQKKVLDPKSYTDLSLRPDALALLKQ</sequence>
<comment type="similarity">
    <text evidence="2">Belongs to the bacterial solute-binding protein SsuA/TauA family.</text>
</comment>
<dbReference type="PANTHER" id="PTHR30024">
    <property type="entry name" value="ALIPHATIC SULFONATES-BINDING PROTEIN-RELATED"/>
    <property type="match status" value="1"/>
</dbReference>
<dbReference type="Pfam" id="PF09084">
    <property type="entry name" value="NMT1"/>
    <property type="match status" value="1"/>
</dbReference>
<name>A0ABV5YFB2_9ACTN</name>
<dbReference type="EMBL" id="JBHLZP010000102">
    <property type="protein sequence ID" value="MFB9833726.1"/>
    <property type="molecule type" value="Genomic_DNA"/>
</dbReference>
<protein>
    <submittedName>
        <fullName evidence="5">ABC transporter substrate-binding protein</fullName>
    </submittedName>
</protein>
<dbReference type="PANTHER" id="PTHR30024:SF47">
    <property type="entry name" value="TAURINE-BINDING PERIPLASMIC PROTEIN"/>
    <property type="match status" value="1"/>
</dbReference>
<evidence type="ECO:0000259" key="4">
    <source>
        <dbReference type="Pfam" id="PF09084"/>
    </source>
</evidence>
<gene>
    <name evidence="5" type="ORF">ACFFNX_16160</name>
</gene>
<feature type="domain" description="SsuA/THI5-like" evidence="4">
    <location>
        <begin position="63"/>
        <end position="215"/>
    </location>
</feature>
<reference evidence="5 6" key="1">
    <citation type="submission" date="2024-09" db="EMBL/GenBank/DDBJ databases">
        <authorList>
            <person name="Sun Q."/>
            <person name="Mori K."/>
        </authorList>
    </citation>
    <scope>NUCLEOTIDE SEQUENCE [LARGE SCALE GENOMIC DNA]</scope>
    <source>
        <strain evidence="5 6">TBRC 0563</strain>
    </source>
</reference>
<evidence type="ECO:0000313" key="5">
    <source>
        <dbReference type="EMBL" id="MFB9833726.1"/>
    </source>
</evidence>
<dbReference type="SUPFAM" id="SSF53850">
    <property type="entry name" value="Periplasmic binding protein-like II"/>
    <property type="match status" value="1"/>
</dbReference>
<dbReference type="InterPro" id="IPR006311">
    <property type="entry name" value="TAT_signal"/>
</dbReference>
<comment type="subcellular location">
    <subcellularLocation>
        <location evidence="1">Periplasm</location>
    </subcellularLocation>
</comment>
<dbReference type="RefSeq" id="WP_378201931.1">
    <property type="nucleotide sequence ID" value="NZ_JBHLZP010000102.1"/>
</dbReference>
<evidence type="ECO:0000313" key="6">
    <source>
        <dbReference type="Proteomes" id="UP001589627"/>
    </source>
</evidence>
<dbReference type="InterPro" id="IPR015168">
    <property type="entry name" value="SsuA/THI5"/>
</dbReference>
<evidence type="ECO:0000256" key="1">
    <source>
        <dbReference type="ARBA" id="ARBA00004418"/>
    </source>
</evidence>
<dbReference type="Gene3D" id="3.40.190.10">
    <property type="entry name" value="Periplasmic binding protein-like II"/>
    <property type="match status" value="2"/>
</dbReference>